<evidence type="ECO:0000313" key="2">
    <source>
        <dbReference type="EMBL" id="KAG9343852.1"/>
    </source>
</evidence>
<organism evidence="2 3">
    <name type="scientific">Albula glossodonta</name>
    <name type="common">roundjaw bonefish</name>
    <dbReference type="NCBI Taxonomy" id="121402"/>
    <lineage>
        <taxon>Eukaryota</taxon>
        <taxon>Metazoa</taxon>
        <taxon>Chordata</taxon>
        <taxon>Craniata</taxon>
        <taxon>Vertebrata</taxon>
        <taxon>Euteleostomi</taxon>
        <taxon>Actinopterygii</taxon>
        <taxon>Neopterygii</taxon>
        <taxon>Teleostei</taxon>
        <taxon>Albuliformes</taxon>
        <taxon>Albulidae</taxon>
        <taxon>Albula</taxon>
    </lineage>
</organism>
<evidence type="ECO:0000256" key="1">
    <source>
        <dbReference type="SAM" id="MobiDB-lite"/>
    </source>
</evidence>
<sequence length="124" mass="13892">MFTQQSTSMQQSTGRAAPQVDNQPDVWEETWTNCQTQPFLPRRQFPGENKKQEDLQLSRTRTEDQWSNLQLVGRYIGAWVSLLGLRGGGLGGKRKGSVKLSEMVQNTGVLPPALATLTLYPEEV</sequence>
<keyword evidence="3" id="KW-1185">Reference proteome</keyword>
<proteinExistence type="predicted"/>
<name>A0A8T2P2I8_9TELE</name>
<reference evidence="2" key="1">
    <citation type="thesis" date="2021" institute="BYU ScholarsArchive" country="Provo, UT, USA">
        <title>Applications of and Algorithms for Genome Assembly and Genomic Analyses with an Emphasis on Marine Teleosts.</title>
        <authorList>
            <person name="Pickett B.D."/>
        </authorList>
    </citation>
    <scope>NUCLEOTIDE SEQUENCE</scope>
    <source>
        <strain evidence="2">HI-2016</strain>
    </source>
</reference>
<accession>A0A8T2P2I8</accession>
<evidence type="ECO:0000313" key="3">
    <source>
        <dbReference type="Proteomes" id="UP000824540"/>
    </source>
</evidence>
<feature type="region of interest" description="Disordered" evidence="1">
    <location>
        <begin position="1"/>
        <end position="61"/>
    </location>
</feature>
<dbReference type="Proteomes" id="UP000824540">
    <property type="component" value="Unassembled WGS sequence"/>
</dbReference>
<dbReference type="EMBL" id="JAFBMS010000022">
    <property type="protein sequence ID" value="KAG9343852.1"/>
    <property type="molecule type" value="Genomic_DNA"/>
</dbReference>
<comment type="caution">
    <text evidence="2">The sequence shown here is derived from an EMBL/GenBank/DDBJ whole genome shotgun (WGS) entry which is preliminary data.</text>
</comment>
<dbReference type="AlphaFoldDB" id="A0A8T2P2I8"/>
<feature type="compositionally biased region" description="Low complexity" evidence="1">
    <location>
        <begin position="1"/>
        <end position="13"/>
    </location>
</feature>
<protein>
    <submittedName>
        <fullName evidence="2">Uncharacterized protein</fullName>
    </submittedName>
</protein>
<feature type="compositionally biased region" description="Basic and acidic residues" evidence="1">
    <location>
        <begin position="48"/>
        <end position="61"/>
    </location>
</feature>
<gene>
    <name evidence="2" type="ORF">JZ751_013233</name>
</gene>